<dbReference type="PANTHER" id="PTHR37365">
    <property type="entry name" value="TESTIS-EXPRESSED PROTEIN 44"/>
    <property type="match status" value="1"/>
</dbReference>
<proteinExistence type="predicted"/>
<keyword evidence="2" id="KW-1185">Reference proteome</keyword>
<evidence type="ECO:0000313" key="2">
    <source>
        <dbReference type="Proteomes" id="UP000694851"/>
    </source>
</evidence>
<dbReference type="Pfam" id="PF15727">
    <property type="entry name" value="DUF4678"/>
    <property type="match status" value="1"/>
</dbReference>
<protein>
    <submittedName>
        <fullName evidence="3">Uncharacterized protein C2orf57 homolog</fullName>
    </submittedName>
</protein>
<dbReference type="InterPro" id="IPR031460">
    <property type="entry name" value="DUF4678"/>
</dbReference>
<feature type="region of interest" description="Disordered" evidence="1">
    <location>
        <begin position="149"/>
        <end position="179"/>
    </location>
</feature>
<reference evidence="3" key="1">
    <citation type="submission" date="2025-08" db="UniProtKB">
        <authorList>
            <consortium name="RefSeq"/>
        </authorList>
    </citation>
    <scope>IDENTIFICATION</scope>
    <source>
        <tissue evidence="3">Muscle</tissue>
    </source>
</reference>
<organism evidence="2 3">
    <name type="scientific">Hipposideros armiger</name>
    <name type="common">Great Himalayan leaf-nosed bat</name>
    <dbReference type="NCBI Taxonomy" id="186990"/>
    <lineage>
        <taxon>Eukaryota</taxon>
        <taxon>Metazoa</taxon>
        <taxon>Chordata</taxon>
        <taxon>Craniata</taxon>
        <taxon>Vertebrata</taxon>
        <taxon>Euteleostomi</taxon>
        <taxon>Mammalia</taxon>
        <taxon>Eutheria</taxon>
        <taxon>Laurasiatheria</taxon>
        <taxon>Chiroptera</taxon>
        <taxon>Yinpterochiroptera</taxon>
        <taxon>Rhinolophoidea</taxon>
        <taxon>Hipposideridae</taxon>
        <taxon>Hipposideros</taxon>
    </lineage>
</organism>
<dbReference type="GeneID" id="109373976"/>
<name>A0A8B7Q5R2_HIPAR</name>
<feature type="region of interest" description="Disordered" evidence="1">
    <location>
        <begin position="224"/>
        <end position="252"/>
    </location>
</feature>
<dbReference type="Proteomes" id="UP000694851">
    <property type="component" value="Unplaced"/>
</dbReference>
<feature type="compositionally biased region" description="Polar residues" evidence="1">
    <location>
        <begin position="156"/>
        <end position="179"/>
    </location>
</feature>
<feature type="region of interest" description="Disordered" evidence="1">
    <location>
        <begin position="56"/>
        <end position="129"/>
    </location>
</feature>
<dbReference type="CTD" id="165100"/>
<feature type="region of interest" description="Disordered" evidence="1">
    <location>
        <begin position="1"/>
        <end position="33"/>
    </location>
</feature>
<dbReference type="RefSeq" id="XP_019483786.1">
    <property type="nucleotide sequence ID" value="XM_019628241.1"/>
</dbReference>
<evidence type="ECO:0000256" key="1">
    <source>
        <dbReference type="SAM" id="MobiDB-lite"/>
    </source>
</evidence>
<feature type="compositionally biased region" description="Polar residues" evidence="1">
    <location>
        <begin position="56"/>
        <end position="70"/>
    </location>
</feature>
<gene>
    <name evidence="3" type="primary">TEX44</name>
</gene>
<feature type="compositionally biased region" description="Low complexity" evidence="1">
    <location>
        <begin position="238"/>
        <end position="248"/>
    </location>
</feature>
<sequence length="389" mass="41653">MTTVPSGKARASSNATHDDNRSSDSPTVGSQSQVSLLADVPLADGAAVSAEWQDVNQASIKPATSESMSVSGDKDKHEDDAKHSQEPKETKVRFAHSAPDALQTSKSLQCPIWERPVQDSRKTQSPPTFQYDSLVKEKIIPLAVGVLDSKKELAPSTPNTEVRSPQNESTMSTADADSQLDTQATGIIEAVEKEPENPEALFPDTEALPSAEPQVVTEGDWVDHSGDLQAQPVPPSPGGSAHHSPGSPTVALRRTPLDCSLYMPSEENDYMRSMTSMLNWGEGSISSLADILVWSEANMGVATGLLAFGHSSVSELLHSTGPRLHCVTRILGNARLALSSRLAAGTDSALRSVTHMLERMEQRTVDGIHSAVRYLTSHLTPHHTGVNCD</sequence>
<feature type="compositionally biased region" description="Basic and acidic residues" evidence="1">
    <location>
        <begin position="72"/>
        <end position="92"/>
    </location>
</feature>
<accession>A0A8B7Q5R2</accession>
<dbReference type="KEGG" id="hai:109373976"/>
<dbReference type="OrthoDB" id="9838056at2759"/>
<dbReference type="PANTHER" id="PTHR37365:SF1">
    <property type="entry name" value="TESTIS-EXPRESSED PROTEIN 44"/>
    <property type="match status" value="1"/>
</dbReference>
<feature type="compositionally biased region" description="Polar residues" evidence="1">
    <location>
        <begin position="1"/>
        <end position="15"/>
    </location>
</feature>
<dbReference type="AlphaFoldDB" id="A0A8B7Q5R2"/>
<feature type="compositionally biased region" description="Polar residues" evidence="1">
    <location>
        <begin position="23"/>
        <end position="33"/>
    </location>
</feature>
<evidence type="ECO:0000313" key="3">
    <source>
        <dbReference type="RefSeq" id="XP_019483786.1"/>
    </source>
</evidence>